<name>A0ABQ4RZR3_9HYPH</name>
<dbReference type="CDD" id="cd16934">
    <property type="entry name" value="HATPase_RsbT-like"/>
    <property type="match status" value="1"/>
</dbReference>
<evidence type="ECO:0000313" key="4">
    <source>
        <dbReference type="Proteomes" id="UP001055125"/>
    </source>
</evidence>
<evidence type="ECO:0000256" key="1">
    <source>
        <dbReference type="SAM" id="MobiDB-lite"/>
    </source>
</evidence>
<protein>
    <recommendedName>
        <fullName evidence="2">PPM-type phosphatase domain-containing protein</fullName>
    </recommendedName>
</protein>
<feature type="domain" description="PPM-type phosphatase" evidence="2">
    <location>
        <begin position="138"/>
        <end position="329"/>
    </location>
</feature>
<organism evidence="3 4">
    <name type="scientific">Methylobacterium iners</name>
    <dbReference type="NCBI Taxonomy" id="418707"/>
    <lineage>
        <taxon>Bacteria</taxon>
        <taxon>Pseudomonadati</taxon>
        <taxon>Pseudomonadota</taxon>
        <taxon>Alphaproteobacteria</taxon>
        <taxon>Hyphomicrobiales</taxon>
        <taxon>Methylobacteriaceae</taxon>
        <taxon>Methylobacterium</taxon>
    </lineage>
</organism>
<evidence type="ECO:0000313" key="3">
    <source>
        <dbReference type="EMBL" id="GJD95890.1"/>
    </source>
</evidence>
<dbReference type="InterPro" id="IPR036890">
    <property type="entry name" value="HATPase_C_sf"/>
</dbReference>
<evidence type="ECO:0000259" key="2">
    <source>
        <dbReference type="SMART" id="SM00331"/>
    </source>
</evidence>
<dbReference type="InterPro" id="IPR003594">
    <property type="entry name" value="HATPase_dom"/>
</dbReference>
<dbReference type="Gene3D" id="3.60.40.10">
    <property type="entry name" value="PPM-type phosphatase domain"/>
    <property type="match status" value="1"/>
</dbReference>
<comment type="caution">
    <text evidence="3">The sequence shown here is derived from an EMBL/GenBank/DDBJ whole genome shotgun (WGS) entry which is preliminary data.</text>
</comment>
<dbReference type="InterPro" id="IPR036457">
    <property type="entry name" value="PPM-type-like_dom_sf"/>
</dbReference>
<dbReference type="PANTHER" id="PTHR35801:SF1">
    <property type="entry name" value="PHOSPHOSERINE PHOSPHATASE RSBX"/>
    <property type="match status" value="1"/>
</dbReference>
<dbReference type="InterPro" id="IPR001932">
    <property type="entry name" value="PPM-type_phosphatase-like_dom"/>
</dbReference>
<accession>A0ABQ4RZR3</accession>
<dbReference type="Pfam" id="PF13581">
    <property type="entry name" value="HATPase_c_2"/>
    <property type="match status" value="1"/>
</dbReference>
<dbReference type="PANTHER" id="PTHR35801">
    <property type="entry name" value="PHOSPHOSERINE PHOSPHATASE RSBX"/>
    <property type="match status" value="1"/>
</dbReference>
<dbReference type="SUPFAM" id="SSF55874">
    <property type="entry name" value="ATPase domain of HSP90 chaperone/DNA topoisomerase II/histidine kinase"/>
    <property type="match status" value="1"/>
</dbReference>
<dbReference type="Gene3D" id="3.30.565.10">
    <property type="entry name" value="Histidine kinase-like ATPase, C-terminal domain"/>
    <property type="match status" value="1"/>
</dbReference>
<dbReference type="Pfam" id="PF07228">
    <property type="entry name" value="SpoIIE"/>
    <property type="match status" value="1"/>
</dbReference>
<dbReference type="SMART" id="SM00331">
    <property type="entry name" value="PP2C_SIG"/>
    <property type="match status" value="1"/>
</dbReference>
<sequence>MQAMSVRDSSQVAEARRRAVAVAQGMGFGEEDAGRVAIVATELATNLIKHGAGGELLIGTYDDRTGSGVECLALDKGPGMADVEASSRDGHSTTGSPGTGLGAIARGAHALDIYSRPGLGTAILVRLQQGRPADALPSPEPVSGAVNLPKTGEDVCGDAWCRKAQEGGFKLMVADGLGHGPFAAEAAHAAVRVFIAEHRDRPGAVLERMHAALRPTRGAAISIAEVSDRQVVFAGIGNVAGVLVAEDGTSRRMVSHNGTVGHVAKRVQEFTYPLEGTPLVILCSDGLGTSWSLDAYPGLVQRHPTLVAGVLYRDFNRGRDDVTVLVARAEATA</sequence>
<keyword evidence="4" id="KW-1185">Reference proteome</keyword>
<dbReference type="InterPro" id="IPR039248">
    <property type="entry name" value="Ptase_RsbX"/>
</dbReference>
<gene>
    <name evidence="3" type="ORF">OCOJLMKI_3106</name>
</gene>
<reference evidence="3" key="1">
    <citation type="journal article" date="2021" name="Front. Microbiol.">
        <title>Comprehensive Comparative Genomics and Phenotyping of Methylobacterium Species.</title>
        <authorList>
            <person name="Alessa O."/>
            <person name="Ogura Y."/>
            <person name="Fujitani Y."/>
            <person name="Takami H."/>
            <person name="Hayashi T."/>
            <person name="Sahin N."/>
            <person name="Tani A."/>
        </authorList>
    </citation>
    <scope>NUCLEOTIDE SEQUENCE</scope>
    <source>
        <strain evidence="3">DSM 19015</strain>
    </source>
</reference>
<reference evidence="3" key="2">
    <citation type="submission" date="2021-08" db="EMBL/GenBank/DDBJ databases">
        <authorList>
            <person name="Tani A."/>
            <person name="Ola A."/>
            <person name="Ogura Y."/>
            <person name="Katsura K."/>
            <person name="Hayashi T."/>
        </authorList>
    </citation>
    <scope>NUCLEOTIDE SEQUENCE</scope>
    <source>
        <strain evidence="3">DSM 19015</strain>
    </source>
</reference>
<feature type="region of interest" description="Disordered" evidence="1">
    <location>
        <begin position="80"/>
        <end position="101"/>
    </location>
</feature>
<dbReference type="EMBL" id="BPQP01000048">
    <property type="protein sequence ID" value="GJD95890.1"/>
    <property type="molecule type" value="Genomic_DNA"/>
</dbReference>
<dbReference type="Proteomes" id="UP001055125">
    <property type="component" value="Unassembled WGS sequence"/>
</dbReference>
<proteinExistence type="predicted"/>
<dbReference type="RefSeq" id="WP_283206750.1">
    <property type="nucleotide sequence ID" value="NZ_BPQP01000048.1"/>
</dbReference>
<dbReference type="SUPFAM" id="SSF81606">
    <property type="entry name" value="PP2C-like"/>
    <property type="match status" value="1"/>
</dbReference>